<dbReference type="Ensembl" id="ENSSSUT00005036649.1">
    <property type="protein sequence ID" value="ENSSSUP00005032122.1"/>
    <property type="gene ID" value="ENSSSUG00005020717.1"/>
</dbReference>
<comment type="similarity">
    <text evidence="1">Belongs to the apolipoprotein L family.</text>
</comment>
<evidence type="ECO:0000256" key="2">
    <source>
        <dbReference type="SAM" id="Coils"/>
    </source>
</evidence>
<sequence length="321" mass="35080">MDDIIEYFQNSVSLDELHVLLTDQKAWESFMDEADLPREEAEMLLKRLRVLEEDLYTQEKNRLQRERFLNEFPQLKQKLEGQIRKLCELADKADEVHRKCTITNIVASYTGAASGVLTLLGLGLAPVTAGISLTLSATGMGLGAASAVTSVSSTIVEHSKMSSLRAEASQVTSAGSDKGMDVAKALGKNIPQIISLTSKCIEGLENIGKNVRAIRMAKAHPRLVARAKRFMTAGQVSVRGGKQVQKAFGGTTLAMTRGARLMGAATAGIFLMMDVASILEESKHLQEGAKAESAEELRQQIKLLESKLKELIQTHERLKKT</sequence>
<dbReference type="GO" id="GO:0006869">
    <property type="term" value="P:lipid transport"/>
    <property type="evidence" value="ECO:0007669"/>
    <property type="project" value="InterPro"/>
</dbReference>
<feature type="coiled-coil region" evidence="2">
    <location>
        <begin position="294"/>
        <end position="321"/>
    </location>
</feature>
<dbReference type="GO" id="GO:0042157">
    <property type="term" value="P:lipoprotein metabolic process"/>
    <property type="evidence" value="ECO:0007669"/>
    <property type="project" value="InterPro"/>
</dbReference>
<dbReference type="GO" id="GO:0005576">
    <property type="term" value="C:extracellular region"/>
    <property type="evidence" value="ECO:0007669"/>
    <property type="project" value="InterPro"/>
</dbReference>
<dbReference type="Pfam" id="PF05461">
    <property type="entry name" value="ApoL"/>
    <property type="match status" value="1"/>
</dbReference>
<reference evidence="3" key="3">
    <citation type="submission" date="2025-09" db="UniProtKB">
        <authorList>
            <consortium name="Ensembl"/>
        </authorList>
    </citation>
    <scope>IDENTIFICATION</scope>
</reference>
<accession>A0A673VEH8</accession>
<name>A0A673VEH8_SURSU</name>
<dbReference type="PANTHER" id="PTHR14096:SF27">
    <property type="entry name" value="APOLIPOPROTEIN L2"/>
    <property type="match status" value="1"/>
</dbReference>
<proteinExistence type="inferred from homology"/>
<evidence type="ECO:0000313" key="3">
    <source>
        <dbReference type="Ensembl" id="ENSSSUP00005032122.1"/>
    </source>
</evidence>
<dbReference type="Proteomes" id="UP000472268">
    <property type="component" value="Chromosome 10"/>
</dbReference>
<protein>
    <recommendedName>
        <fullName evidence="5">Apolipoprotein L3</fullName>
    </recommendedName>
</protein>
<dbReference type="GeneID" id="115305564"/>
<dbReference type="InterPro" id="IPR008405">
    <property type="entry name" value="ApoL"/>
</dbReference>
<gene>
    <name evidence="3" type="primary">LOC115305564</name>
</gene>
<keyword evidence="2" id="KW-0175">Coiled coil</keyword>
<reference evidence="3" key="2">
    <citation type="submission" date="2025-08" db="UniProtKB">
        <authorList>
            <consortium name="Ensembl"/>
        </authorList>
    </citation>
    <scope>IDENTIFICATION</scope>
</reference>
<dbReference type="OMA" id="WTHLEEG"/>
<dbReference type="PANTHER" id="PTHR14096">
    <property type="entry name" value="APOLIPOPROTEIN L"/>
    <property type="match status" value="1"/>
</dbReference>
<evidence type="ECO:0008006" key="5">
    <source>
        <dbReference type="Google" id="ProtNLM"/>
    </source>
</evidence>
<dbReference type="GO" id="GO:0008289">
    <property type="term" value="F:lipid binding"/>
    <property type="evidence" value="ECO:0007669"/>
    <property type="project" value="InterPro"/>
</dbReference>
<dbReference type="AlphaFoldDB" id="A0A673VEH8"/>
<organism evidence="3 4">
    <name type="scientific">Suricata suricatta</name>
    <name type="common">Meerkat</name>
    <dbReference type="NCBI Taxonomy" id="37032"/>
    <lineage>
        <taxon>Eukaryota</taxon>
        <taxon>Metazoa</taxon>
        <taxon>Chordata</taxon>
        <taxon>Craniata</taxon>
        <taxon>Vertebrata</taxon>
        <taxon>Euteleostomi</taxon>
        <taxon>Mammalia</taxon>
        <taxon>Eutheria</taxon>
        <taxon>Laurasiatheria</taxon>
        <taxon>Carnivora</taxon>
        <taxon>Feliformia</taxon>
        <taxon>Herpestidae</taxon>
        <taxon>Suricata</taxon>
    </lineage>
</organism>
<evidence type="ECO:0000313" key="4">
    <source>
        <dbReference type="Proteomes" id="UP000472268"/>
    </source>
</evidence>
<reference evidence="3 4" key="1">
    <citation type="submission" date="2019-05" db="EMBL/GenBank/DDBJ databases">
        <title>A Chromosome-scale Meerkat (S. suricatta) Genome Assembly.</title>
        <authorList>
            <person name="Dudchenko O."/>
            <person name="Lieberman Aiden E."/>
            <person name="Tung J."/>
            <person name="Barreiro L.B."/>
            <person name="Clutton-Brock T.H."/>
        </authorList>
    </citation>
    <scope>NUCLEOTIDE SEQUENCE [LARGE SCALE GENOMIC DNA]</scope>
</reference>
<dbReference type="OrthoDB" id="6363454at2759"/>
<evidence type="ECO:0000256" key="1">
    <source>
        <dbReference type="ARBA" id="ARBA00010090"/>
    </source>
</evidence>
<dbReference type="GO" id="GO:0016020">
    <property type="term" value="C:membrane"/>
    <property type="evidence" value="ECO:0007669"/>
    <property type="project" value="TreeGrafter"/>
</dbReference>
<dbReference type="RefSeq" id="XP_029811677.1">
    <property type="nucleotide sequence ID" value="XM_029955817.1"/>
</dbReference>
<keyword evidence="4" id="KW-1185">Reference proteome</keyword>